<proteinExistence type="predicted"/>
<sequence>MDTAKRAPMIALSPTAILSVLVPISAAVALAGFASRIRAADYWLGLDSIRRGHFGEPACDDGDRDLV</sequence>
<name>A0A0B1Q066_9HYPH</name>
<dbReference type="AlphaFoldDB" id="A0A0B1Q066"/>
<reference evidence="1 2" key="1">
    <citation type="submission" date="2014-09" db="EMBL/GenBank/DDBJ databases">
        <title>Isolation and characterization of Aurantimonas altamirensis ON-56566 from clinical sample following a dog bite.</title>
        <authorList>
            <person name="Eshaghi A."/>
            <person name="Li A."/>
            <person name="Shahinas D."/>
            <person name="Bahn P."/>
            <person name="Kus J.V."/>
            <person name="Patel S.N."/>
        </authorList>
    </citation>
    <scope>NUCLEOTIDE SEQUENCE [LARGE SCALE GENOMIC DNA]</scope>
    <source>
        <strain evidence="1 2">ON-56566</strain>
    </source>
</reference>
<accession>A0A0B1Q066</accession>
<evidence type="ECO:0000313" key="1">
    <source>
        <dbReference type="EMBL" id="KHJ53754.1"/>
    </source>
</evidence>
<gene>
    <name evidence="1" type="ORF">LA66_14175</name>
</gene>
<comment type="caution">
    <text evidence="1">The sequence shown here is derived from an EMBL/GenBank/DDBJ whole genome shotgun (WGS) entry which is preliminary data.</text>
</comment>
<protein>
    <submittedName>
        <fullName evidence="1">Uncharacterized protein</fullName>
    </submittedName>
</protein>
<organism evidence="1 2">
    <name type="scientific">Aureimonas altamirensis</name>
    <dbReference type="NCBI Taxonomy" id="370622"/>
    <lineage>
        <taxon>Bacteria</taxon>
        <taxon>Pseudomonadati</taxon>
        <taxon>Pseudomonadota</taxon>
        <taxon>Alphaproteobacteria</taxon>
        <taxon>Hyphomicrobiales</taxon>
        <taxon>Aurantimonadaceae</taxon>
        <taxon>Aureimonas</taxon>
    </lineage>
</organism>
<dbReference type="STRING" id="370622.LA66_14175"/>
<dbReference type="EMBL" id="JRFJ01000004">
    <property type="protein sequence ID" value="KHJ53754.1"/>
    <property type="molecule type" value="Genomic_DNA"/>
</dbReference>
<dbReference type="Proteomes" id="UP000030826">
    <property type="component" value="Unassembled WGS sequence"/>
</dbReference>
<evidence type="ECO:0000313" key="2">
    <source>
        <dbReference type="Proteomes" id="UP000030826"/>
    </source>
</evidence>